<dbReference type="InterPro" id="IPR001190">
    <property type="entry name" value="SRCR"/>
</dbReference>
<comment type="caution">
    <text evidence="2">Lacks conserved residue(s) required for the propagation of feature annotation.</text>
</comment>
<dbReference type="Gene3D" id="3.10.250.10">
    <property type="entry name" value="SRCR-like domain"/>
    <property type="match status" value="1"/>
</dbReference>
<keyword evidence="5" id="KW-1185">Reference proteome</keyword>
<sequence length="70" mass="7752">MHDKVLSFLPSPAKAFQTSLHEGTGPIFIDNMVCGVNNSNINECHYDTFDNCNHSKDMAVTCTGPLDIMY</sequence>
<dbReference type="PROSITE" id="PS50287">
    <property type="entry name" value="SRCR_2"/>
    <property type="match status" value="1"/>
</dbReference>
<evidence type="ECO:0000256" key="1">
    <source>
        <dbReference type="ARBA" id="ARBA00023157"/>
    </source>
</evidence>
<reference evidence="4" key="1">
    <citation type="journal article" date="2019" name="bioRxiv">
        <title>The Genome of the Zebra Mussel, Dreissena polymorpha: A Resource for Invasive Species Research.</title>
        <authorList>
            <person name="McCartney M.A."/>
            <person name="Auch B."/>
            <person name="Kono T."/>
            <person name="Mallez S."/>
            <person name="Zhang Y."/>
            <person name="Obille A."/>
            <person name="Becker A."/>
            <person name="Abrahante J.E."/>
            <person name="Garbe J."/>
            <person name="Badalamenti J.P."/>
            <person name="Herman A."/>
            <person name="Mangelson H."/>
            <person name="Liachko I."/>
            <person name="Sullivan S."/>
            <person name="Sone E.D."/>
            <person name="Koren S."/>
            <person name="Silverstein K.A.T."/>
            <person name="Beckman K.B."/>
            <person name="Gohl D.M."/>
        </authorList>
    </citation>
    <scope>NUCLEOTIDE SEQUENCE</scope>
    <source>
        <strain evidence="4">Duluth1</strain>
        <tissue evidence="4">Whole animal</tissue>
    </source>
</reference>
<dbReference type="Proteomes" id="UP000828390">
    <property type="component" value="Unassembled WGS sequence"/>
</dbReference>
<evidence type="ECO:0000256" key="2">
    <source>
        <dbReference type="PROSITE-ProRule" id="PRU00196"/>
    </source>
</evidence>
<feature type="disulfide bond" evidence="2">
    <location>
        <begin position="34"/>
        <end position="44"/>
    </location>
</feature>
<proteinExistence type="predicted"/>
<dbReference type="SUPFAM" id="SSF56487">
    <property type="entry name" value="SRCR-like"/>
    <property type="match status" value="1"/>
</dbReference>
<protein>
    <recommendedName>
        <fullName evidence="3">SRCR domain-containing protein</fullName>
    </recommendedName>
</protein>
<keyword evidence="1 2" id="KW-1015">Disulfide bond</keyword>
<organism evidence="4 5">
    <name type="scientific">Dreissena polymorpha</name>
    <name type="common">Zebra mussel</name>
    <name type="synonym">Mytilus polymorpha</name>
    <dbReference type="NCBI Taxonomy" id="45954"/>
    <lineage>
        <taxon>Eukaryota</taxon>
        <taxon>Metazoa</taxon>
        <taxon>Spiralia</taxon>
        <taxon>Lophotrochozoa</taxon>
        <taxon>Mollusca</taxon>
        <taxon>Bivalvia</taxon>
        <taxon>Autobranchia</taxon>
        <taxon>Heteroconchia</taxon>
        <taxon>Euheterodonta</taxon>
        <taxon>Imparidentia</taxon>
        <taxon>Neoheterodontei</taxon>
        <taxon>Myida</taxon>
        <taxon>Dreissenoidea</taxon>
        <taxon>Dreissenidae</taxon>
        <taxon>Dreissena</taxon>
    </lineage>
</organism>
<dbReference type="EMBL" id="JAIWYP010000003">
    <property type="protein sequence ID" value="KAH3847118.1"/>
    <property type="molecule type" value="Genomic_DNA"/>
</dbReference>
<gene>
    <name evidence="4" type="ORF">DPMN_089432</name>
</gene>
<evidence type="ECO:0000259" key="3">
    <source>
        <dbReference type="PROSITE" id="PS50287"/>
    </source>
</evidence>
<comment type="caution">
    <text evidence="4">The sequence shown here is derived from an EMBL/GenBank/DDBJ whole genome shotgun (WGS) entry which is preliminary data.</text>
</comment>
<evidence type="ECO:0000313" key="4">
    <source>
        <dbReference type="EMBL" id="KAH3847118.1"/>
    </source>
</evidence>
<dbReference type="AlphaFoldDB" id="A0A9D4KVY9"/>
<name>A0A9D4KVY9_DREPO</name>
<dbReference type="InterPro" id="IPR036772">
    <property type="entry name" value="SRCR-like_dom_sf"/>
</dbReference>
<dbReference type="GO" id="GO:0016020">
    <property type="term" value="C:membrane"/>
    <property type="evidence" value="ECO:0007669"/>
    <property type="project" value="InterPro"/>
</dbReference>
<reference evidence="4" key="2">
    <citation type="submission" date="2020-11" db="EMBL/GenBank/DDBJ databases">
        <authorList>
            <person name="McCartney M.A."/>
            <person name="Auch B."/>
            <person name="Kono T."/>
            <person name="Mallez S."/>
            <person name="Becker A."/>
            <person name="Gohl D.M."/>
            <person name="Silverstein K.A.T."/>
            <person name="Koren S."/>
            <person name="Bechman K.B."/>
            <person name="Herman A."/>
            <person name="Abrahante J.E."/>
            <person name="Garbe J."/>
        </authorList>
    </citation>
    <scope>NUCLEOTIDE SEQUENCE</scope>
    <source>
        <strain evidence="4">Duluth1</strain>
        <tissue evidence="4">Whole animal</tissue>
    </source>
</reference>
<evidence type="ECO:0000313" key="5">
    <source>
        <dbReference type="Proteomes" id="UP000828390"/>
    </source>
</evidence>
<accession>A0A9D4KVY9</accession>
<feature type="domain" description="SRCR" evidence="3">
    <location>
        <begin position="22"/>
        <end position="63"/>
    </location>
</feature>
<dbReference type="Pfam" id="PF00530">
    <property type="entry name" value="SRCR"/>
    <property type="match status" value="1"/>
</dbReference>